<comment type="pathway">
    <text evidence="1 9">Cofactor biosynthesis; riboflavin biosynthesis; 5-amino-6-(D-ribitylamino)uracil from GTP: step 1/4.</text>
</comment>
<keyword evidence="7 9" id="KW-0342">GTP-binding</keyword>
<dbReference type="EMBL" id="JBEPLJ010000011">
    <property type="protein sequence ID" value="MET3586955.1"/>
    <property type="molecule type" value="Genomic_DNA"/>
</dbReference>
<organism evidence="11 12">
    <name type="scientific">Pseudorhizobium tarimense</name>
    <dbReference type="NCBI Taxonomy" id="1079109"/>
    <lineage>
        <taxon>Bacteria</taxon>
        <taxon>Pseudomonadati</taxon>
        <taxon>Pseudomonadota</taxon>
        <taxon>Alphaproteobacteria</taxon>
        <taxon>Hyphomicrobiales</taxon>
        <taxon>Rhizobiaceae</taxon>
        <taxon>Rhizobium/Agrobacterium group</taxon>
        <taxon>Pseudorhizobium</taxon>
    </lineage>
</organism>
<comment type="catalytic activity">
    <reaction evidence="8 9">
        <text>GTP + 4 H2O = 2,5-diamino-6-hydroxy-4-(5-phosphoribosylamino)-pyrimidine + formate + 2 phosphate + 3 H(+)</text>
        <dbReference type="Rhea" id="RHEA:23704"/>
        <dbReference type="ChEBI" id="CHEBI:15377"/>
        <dbReference type="ChEBI" id="CHEBI:15378"/>
        <dbReference type="ChEBI" id="CHEBI:15740"/>
        <dbReference type="ChEBI" id="CHEBI:37565"/>
        <dbReference type="ChEBI" id="CHEBI:43474"/>
        <dbReference type="ChEBI" id="CHEBI:58614"/>
        <dbReference type="EC" id="3.5.4.25"/>
    </reaction>
</comment>
<protein>
    <recommendedName>
        <fullName evidence="9">GTP cyclohydrolase-2</fullName>
        <ecNumber evidence="9">3.5.4.25</ecNumber>
    </recommendedName>
    <alternativeName>
        <fullName evidence="9">GTP cyclohydrolase II</fullName>
    </alternativeName>
</protein>
<keyword evidence="2 9" id="KW-0686">Riboflavin biosynthesis</keyword>
<feature type="binding site" evidence="9">
    <location>
        <position position="325"/>
    </location>
    <ligand>
        <name>GTP</name>
        <dbReference type="ChEBI" id="CHEBI:37565"/>
    </ligand>
</feature>
<dbReference type="NCBIfam" id="NF006456">
    <property type="entry name" value="PRK08815.1"/>
    <property type="match status" value="1"/>
</dbReference>
<evidence type="ECO:0000256" key="7">
    <source>
        <dbReference type="ARBA" id="ARBA00023134"/>
    </source>
</evidence>
<reference evidence="11 12" key="1">
    <citation type="submission" date="2024-06" db="EMBL/GenBank/DDBJ databases">
        <title>Genomic Encyclopedia of Type Strains, Phase IV (KMG-IV): sequencing the most valuable type-strain genomes for metagenomic binning, comparative biology and taxonomic classification.</title>
        <authorList>
            <person name="Goeker M."/>
        </authorList>
    </citation>
    <scope>NUCLEOTIDE SEQUENCE [LARGE SCALE GENOMIC DNA]</scope>
    <source>
        <strain evidence="11 12">DSM 105042</strain>
    </source>
</reference>
<feature type="active site" description="Nucleophile" evidence="9">
    <location>
        <position position="299"/>
    </location>
</feature>
<keyword evidence="12" id="KW-1185">Reference proteome</keyword>
<evidence type="ECO:0000256" key="9">
    <source>
        <dbReference type="HAMAP-Rule" id="MF_00179"/>
    </source>
</evidence>
<feature type="binding site" evidence="9">
    <location>
        <position position="238"/>
    </location>
    <ligand>
        <name>Zn(2+)</name>
        <dbReference type="ChEBI" id="CHEBI:29105"/>
        <note>catalytic</note>
    </ligand>
</feature>
<evidence type="ECO:0000256" key="6">
    <source>
        <dbReference type="ARBA" id="ARBA00022833"/>
    </source>
</evidence>
<sequence length="380" mass="40899">MNVSHNIWVADQASYEVEDSATRLERAVSELRYGRPVILEATNDAVAALALDAVSPAEYQRFARAAMGEEVLYLSSHRASRLGLHSTDGVAFAGRGLDFAAASALAYDRDAKAPSAWRRASPQMKMAGEVAQLALLLPAMMCVAIPRHSRTFDACAKLHHMDMPKSRRLAQNFQVVVRTPVPLRDFGDCKFVVFRGGLAQKDQVAIIVGNPDTLNPVPVRIHSSCLTGDLCGSLKCDCGDQLRNGLTSLKELGGGVLLYLDQEGRGTGIGAKMRAYGYQHDGLDTIDADAELGFGADERKYDAAVAMLRGLKVYSVALLTNNPTKVSALLAGGISVNGRVPVTGRITADNVEYLRTKTLRAGHMLDIEVLSRAAKELSDG</sequence>
<evidence type="ECO:0000256" key="5">
    <source>
        <dbReference type="ARBA" id="ARBA00022801"/>
    </source>
</evidence>
<keyword evidence="4 9" id="KW-0547">Nucleotide-binding</keyword>
<comment type="caution">
    <text evidence="11">The sequence shown here is derived from an EMBL/GenBank/DDBJ whole genome shotgun (WGS) entry which is preliminary data.</text>
</comment>
<accession>A0ABV2H8U6</accession>
<evidence type="ECO:0000256" key="1">
    <source>
        <dbReference type="ARBA" id="ARBA00004853"/>
    </source>
</evidence>
<evidence type="ECO:0000313" key="12">
    <source>
        <dbReference type="Proteomes" id="UP001549031"/>
    </source>
</evidence>
<name>A0ABV2H8U6_9HYPH</name>
<dbReference type="SUPFAM" id="SSF142695">
    <property type="entry name" value="RibA-like"/>
    <property type="match status" value="1"/>
</dbReference>
<dbReference type="InterPro" id="IPR032677">
    <property type="entry name" value="GTP_cyclohydro_II"/>
</dbReference>
<dbReference type="RefSeq" id="WP_247244783.1">
    <property type="nucleotide sequence ID" value="NZ_JALJRA010000011.1"/>
</dbReference>
<feature type="binding site" evidence="9">
    <location>
        <begin position="263"/>
        <end position="265"/>
    </location>
    <ligand>
        <name>GTP</name>
        <dbReference type="ChEBI" id="CHEBI:37565"/>
    </ligand>
</feature>
<feature type="binding site" evidence="9">
    <location>
        <position position="225"/>
    </location>
    <ligand>
        <name>Zn(2+)</name>
        <dbReference type="ChEBI" id="CHEBI:29105"/>
        <note>catalytic</note>
    </ligand>
</feature>
<dbReference type="Pfam" id="PF00925">
    <property type="entry name" value="GTP_cyclohydro2"/>
    <property type="match status" value="1"/>
</dbReference>
<comment type="similarity">
    <text evidence="9">Belongs to the GTP cyclohydrolase II family.</text>
</comment>
<evidence type="ECO:0000256" key="3">
    <source>
        <dbReference type="ARBA" id="ARBA00022723"/>
    </source>
</evidence>
<gene>
    <name evidence="9" type="primary">ribA</name>
    <name evidence="11" type="ORF">ABID21_003077</name>
</gene>
<dbReference type="HAMAP" id="MF_00179">
    <property type="entry name" value="RibA"/>
    <property type="match status" value="1"/>
</dbReference>
<feature type="binding site" evidence="9">
    <location>
        <position position="236"/>
    </location>
    <ligand>
        <name>Zn(2+)</name>
        <dbReference type="ChEBI" id="CHEBI:29105"/>
        <note>catalytic</note>
    </ligand>
</feature>
<proteinExistence type="inferred from homology"/>
<feature type="binding site" evidence="9">
    <location>
        <begin position="220"/>
        <end position="224"/>
    </location>
    <ligand>
        <name>GTP</name>
        <dbReference type="ChEBI" id="CHEBI:37565"/>
    </ligand>
</feature>
<feature type="binding site" evidence="9">
    <location>
        <position position="320"/>
    </location>
    <ligand>
        <name>GTP</name>
        <dbReference type="ChEBI" id="CHEBI:37565"/>
    </ligand>
</feature>
<feature type="binding site" evidence="9">
    <location>
        <position position="241"/>
    </location>
    <ligand>
        <name>GTP</name>
        <dbReference type="ChEBI" id="CHEBI:37565"/>
    </ligand>
</feature>
<keyword evidence="3 9" id="KW-0479">Metal-binding</keyword>
<dbReference type="EC" id="3.5.4.25" evidence="9"/>
<dbReference type="PANTHER" id="PTHR21327:SF18">
    <property type="entry name" value="3,4-DIHYDROXY-2-BUTANONE 4-PHOSPHATE SYNTHASE"/>
    <property type="match status" value="1"/>
</dbReference>
<dbReference type="GO" id="GO:0003935">
    <property type="term" value="F:GTP cyclohydrolase II activity"/>
    <property type="evidence" value="ECO:0007669"/>
    <property type="project" value="UniProtKB-EC"/>
</dbReference>
<dbReference type="CDD" id="cd00641">
    <property type="entry name" value="GTP_cyclohydro2"/>
    <property type="match status" value="1"/>
</dbReference>
<evidence type="ECO:0000313" key="11">
    <source>
        <dbReference type="EMBL" id="MET3586955.1"/>
    </source>
</evidence>
<feature type="binding site" evidence="9">
    <location>
        <position position="285"/>
    </location>
    <ligand>
        <name>GTP</name>
        <dbReference type="ChEBI" id="CHEBI:37565"/>
    </ligand>
</feature>
<keyword evidence="5 9" id="KW-0378">Hydrolase</keyword>
<dbReference type="InterPro" id="IPR036144">
    <property type="entry name" value="RibA-like_sf"/>
</dbReference>
<evidence type="ECO:0000256" key="4">
    <source>
        <dbReference type="ARBA" id="ARBA00022741"/>
    </source>
</evidence>
<evidence type="ECO:0000259" key="10">
    <source>
        <dbReference type="Pfam" id="PF00925"/>
    </source>
</evidence>
<dbReference type="PANTHER" id="PTHR21327">
    <property type="entry name" value="GTP CYCLOHYDROLASE II-RELATED"/>
    <property type="match status" value="1"/>
</dbReference>
<dbReference type="Gene3D" id="3.40.50.10990">
    <property type="entry name" value="GTP cyclohydrolase II"/>
    <property type="match status" value="1"/>
</dbReference>
<dbReference type="NCBIfam" id="NF001591">
    <property type="entry name" value="PRK00393.1"/>
    <property type="match status" value="1"/>
</dbReference>
<dbReference type="InterPro" id="IPR000926">
    <property type="entry name" value="RibA"/>
</dbReference>
<keyword evidence="6 9" id="KW-0862">Zinc</keyword>
<comment type="cofactor">
    <cofactor evidence="9">
        <name>Zn(2+)</name>
        <dbReference type="ChEBI" id="CHEBI:29105"/>
    </cofactor>
    <text evidence="9">Binds 1 zinc ion per subunit.</text>
</comment>
<feature type="domain" description="GTP cyclohydrolase II" evidence="10">
    <location>
        <begin position="177"/>
        <end position="341"/>
    </location>
</feature>
<comment type="function">
    <text evidence="9">Catalyzes the conversion of GTP to 2,5-diamino-6-ribosylamino-4(3H)-pyrimidinone 5'-phosphate (DARP), formate and pyrophosphate.</text>
</comment>
<evidence type="ECO:0000256" key="8">
    <source>
        <dbReference type="ARBA" id="ARBA00049295"/>
    </source>
</evidence>
<feature type="active site" description="Proton acceptor" evidence="9">
    <location>
        <position position="297"/>
    </location>
</feature>
<evidence type="ECO:0000256" key="2">
    <source>
        <dbReference type="ARBA" id="ARBA00022619"/>
    </source>
</evidence>
<dbReference type="Proteomes" id="UP001549031">
    <property type="component" value="Unassembled WGS sequence"/>
</dbReference>